<dbReference type="FunFam" id="1.10.418.10:FF:000020">
    <property type="entry name" value="Cytospin-A isoform 1"/>
    <property type="match status" value="1"/>
</dbReference>
<feature type="compositionally biased region" description="Polar residues" evidence="16">
    <location>
        <begin position="94"/>
        <end position="103"/>
    </location>
</feature>
<keyword evidence="9 15" id="KW-0175">Coiled coil</keyword>
<feature type="compositionally biased region" description="Low complexity" evidence="16">
    <location>
        <begin position="269"/>
        <end position="280"/>
    </location>
</feature>
<evidence type="ECO:0000256" key="10">
    <source>
        <dbReference type="ARBA" id="ARBA00023212"/>
    </source>
</evidence>
<feature type="coiled-coil region" evidence="15">
    <location>
        <begin position="353"/>
        <end position="387"/>
    </location>
</feature>
<organism evidence="18 19">
    <name type="scientific">Mugilogobius chulae</name>
    <name type="common">yellowstripe goby</name>
    <dbReference type="NCBI Taxonomy" id="88201"/>
    <lineage>
        <taxon>Eukaryota</taxon>
        <taxon>Metazoa</taxon>
        <taxon>Chordata</taxon>
        <taxon>Craniata</taxon>
        <taxon>Vertebrata</taxon>
        <taxon>Euteleostomi</taxon>
        <taxon>Actinopterygii</taxon>
        <taxon>Neopterygii</taxon>
        <taxon>Teleostei</taxon>
        <taxon>Neoteleostei</taxon>
        <taxon>Acanthomorphata</taxon>
        <taxon>Gobiaria</taxon>
        <taxon>Gobiiformes</taxon>
        <taxon>Gobioidei</taxon>
        <taxon>Gobiidae</taxon>
        <taxon>Gobionellinae</taxon>
        <taxon>Mugilogobius</taxon>
    </lineage>
</organism>
<evidence type="ECO:0000256" key="5">
    <source>
        <dbReference type="ARBA" id="ARBA00015657"/>
    </source>
</evidence>
<proteinExistence type="inferred from homology"/>
<dbReference type="GO" id="GO:0051301">
    <property type="term" value="P:cell division"/>
    <property type="evidence" value="ECO:0007669"/>
    <property type="project" value="UniProtKB-KW"/>
</dbReference>
<dbReference type="PANTHER" id="PTHR23167">
    <property type="entry name" value="CALPONIN HOMOLOGY DOMAIN-CONTAINING PROTEIN DDB_G0272472-RELATED"/>
    <property type="match status" value="1"/>
</dbReference>
<comment type="caution">
    <text evidence="18">The sequence shown here is derived from an EMBL/GenBank/DDBJ whole genome shotgun (WGS) entry which is preliminary data.</text>
</comment>
<evidence type="ECO:0000313" key="18">
    <source>
        <dbReference type="EMBL" id="KAK7925698.1"/>
    </source>
</evidence>
<evidence type="ECO:0000259" key="17">
    <source>
        <dbReference type="PROSITE" id="PS50021"/>
    </source>
</evidence>
<comment type="similarity">
    <text evidence="3">Belongs to the cytospin-A family.</text>
</comment>
<feature type="compositionally biased region" description="Low complexity" evidence="16">
    <location>
        <begin position="406"/>
        <end position="427"/>
    </location>
</feature>
<sequence>MTEKAPPNGHSAGTVSGVSNEASIHIKQQHRDVAALNRVWLRSTGTADHTLAPLQCAALPTRSSASACWTSQQKPSPQPGAFLSESGKHVQGETMPTTGTGDCSSFCQRGGDNHSATSSVYPPQLTFTVHGSVSSRPAMMKAGATKVGLPKSGQERTRPTSLTSPTSSAMKAPRSHPQGPDHRLSKLKRANSDDALNKPALTAAGSRLKKTVTTGAISDLPEARPRGLAGTQTKKSGIPAPKENPSSMSRDRVSVKDQLRSSSNKRMVSSASTSSLSTLAKQSRNTAKTRGDPEGQEKALLEGQVKGLLAEAKAKDLEIKQSGLHLFVFSQCRSSGVSSRQRAGQVVEALVLVGELREKNGKFQRELAALRDENQLLKEKLICLESSLLPATNSNSPTKAMVNGLPSDSSVSTISSPSPVKTSPSSDIAKDSPSPDSSEFEKIPSRSESLSSGVSTEVVTASSVPSTVQHDVSLQSLTEQIHKMEENHHSTAEELQATLQELSDQQQMVQELTAENERLSEEKRLLQTSLQQQRERVEVLVQKNEALAQAQREEELRYTDLVDSSRFEREKLVNIQQQLTGSLRALEQEHQDAQGQAFCLREELDRLQAHVDQELEAAGQAVQAAEEHRAAAESLRLDNSRLKAQVDIERQKVTELKALQSTSDSSELQSLLKVAHSEREQLEHELSEHRQQLLQAQAETEHTQAKLSKVESKCQQIEERAQQREQELLSRVAALEEALLQAENQVKELKETIFELEDQVEQQRAVGLHTNQTVLDMENLVKKLEEQKADSERQMKALSRQIKEEKEEWRRFQADLQTAVVVANDIKVEAQQELRALRRQLQEEQERNAKLAEDLEALQGVRISTGATFETKTAVEEITFYVSLSMLSHLSCRSPGDETRVPKSDNKRQWCGISVMQATPTTADPNQEAPDDSEPGATVKSLIKSFDTVGQNCPSHTLQMLSSQRSPLSGIPVRSAPAAAISPMQRHSYIKPLSKTLEKRINHGEFSHHHGDKMSSCEDLKPSSLMRKSPSLESVIKTSATLSSRSPSFVYHRGNSKLSVERKDPLAALAREYGGSKRNALLKWCQKKTQGYPNIDVTNFSSSWSDGLAFCALLHTYIPAHIPYQELISQDKVRNLTLAFQAAESIGIKPSLDIEELMRTDRPDWQSVMHYVSQIYKYFET</sequence>
<evidence type="ECO:0000256" key="12">
    <source>
        <dbReference type="ARBA" id="ARBA00025131"/>
    </source>
</evidence>
<dbReference type="InterPro" id="IPR001715">
    <property type="entry name" value="CH_dom"/>
</dbReference>
<dbReference type="Gene3D" id="1.10.287.1490">
    <property type="match status" value="1"/>
</dbReference>
<dbReference type="GO" id="GO:0005819">
    <property type="term" value="C:spindle"/>
    <property type="evidence" value="ECO:0007669"/>
    <property type="project" value="UniProtKB-SubCell"/>
</dbReference>
<evidence type="ECO:0000256" key="1">
    <source>
        <dbReference type="ARBA" id="ARBA00004186"/>
    </source>
</evidence>
<keyword evidence="19" id="KW-1185">Reference proteome</keyword>
<evidence type="ECO:0000256" key="15">
    <source>
        <dbReference type="SAM" id="Coils"/>
    </source>
</evidence>
<dbReference type="EMBL" id="JBBPFD010000005">
    <property type="protein sequence ID" value="KAK7925698.1"/>
    <property type="molecule type" value="Genomic_DNA"/>
</dbReference>
<comment type="subunit">
    <text evidence="4">May interact with both microtubules and actin cytoskeleton.</text>
</comment>
<feature type="coiled-coil region" evidence="15">
    <location>
        <begin position="474"/>
        <end position="861"/>
    </location>
</feature>
<comment type="function">
    <text evidence="12">Involved in cytokinesis and spindle organization. May play a role in actin cytoskeleton organization and microtubule stabilization and hence required for proper cell adhesion and migration.</text>
</comment>
<feature type="region of interest" description="Disordered" evidence="16">
    <location>
        <begin position="393"/>
        <end position="454"/>
    </location>
</feature>
<name>A0AAW0PEV4_9GOBI</name>
<dbReference type="Gene3D" id="1.10.418.10">
    <property type="entry name" value="Calponin-like domain"/>
    <property type="match status" value="1"/>
</dbReference>
<dbReference type="GO" id="GO:0005921">
    <property type="term" value="C:gap junction"/>
    <property type="evidence" value="ECO:0007669"/>
    <property type="project" value="UniProtKB-SubCell"/>
</dbReference>
<protein>
    <recommendedName>
        <fullName evidence="5">Cytospin-A</fullName>
    </recommendedName>
    <alternativeName>
        <fullName evidence="14">SPECC1-like protein</fullName>
    </alternativeName>
    <alternativeName>
        <fullName evidence="13">Sperm antigen with calponin homology and coiled-coil domains 1-like</fullName>
    </alternativeName>
</protein>
<feature type="compositionally biased region" description="Basic and acidic residues" evidence="16">
    <location>
        <begin position="249"/>
        <end position="259"/>
    </location>
</feature>
<reference evidence="19" key="1">
    <citation type="submission" date="2024-04" db="EMBL/GenBank/DDBJ databases">
        <title>Salinicola lusitanus LLJ914,a marine bacterium isolated from the Okinawa Trough.</title>
        <authorList>
            <person name="Li J."/>
        </authorList>
    </citation>
    <scope>NUCLEOTIDE SEQUENCE [LARGE SCALE GENOMIC DNA]</scope>
</reference>
<feature type="compositionally biased region" description="Basic and acidic residues" evidence="16">
    <location>
        <begin position="179"/>
        <end position="196"/>
    </location>
</feature>
<dbReference type="SUPFAM" id="SSF47576">
    <property type="entry name" value="Calponin-homology domain, CH-domain"/>
    <property type="match status" value="1"/>
</dbReference>
<keyword evidence="11" id="KW-0131">Cell cycle</keyword>
<keyword evidence="10" id="KW-0206">Cytoskeleton</keyword>
<evidence type="ECO:0000256" key="8">
    <source>
        <dbReference type="ARBA" id="ARBA00022949"/>
    </source>
</evidence>
<evidence type="ECO:0000256" key="9">
    <source>
        <dbReference type="ARBA" id="ARBA00023054"/>
    </source>
</evidence>
<feature type="domain" description="Calponin-homology (CH)" evidence="17">
    <location>
        <begin position="1075"/>
        <end position="1180"/>
    </location>
</feature>
<evidence type="ECO:0000256" key="14">
    <source>
        <dbReference type="ARBA" id="ARBA00080480"/>
    </source>
</evidence>
<keyword evidence="10" id="KW-0963">Cytoplasm</keyword>
<evidence type="ECO:0000256" key="16">
    <source>
        <dbReference type="SAM" id="MobiDB-lite"/>
    </source>
</evidence>
<dbReference type="InterPro" id="IPR050540">
    <property type="entry name" value="F-actin_Monoox_Mical"/>
</dbReference>
<dbReference type="PANTHER" id="PTHR23167:SF3">
    <property type="entry name" value="CYTOSPIN-B"/>
    <property type="match status" value="1"/>
</dbReference>
<evidence type="ECO:0000256" key="3">
    <source>
        <dbReference type="ARBA" id="ARBA00009452"/>
    </source>
</evidence>
<dbReference type="InterPro" id="IPR036872">
    <property type="entry name" value="CH_dom_sf"/>
</dbReference>
<dbReference type="SMART" id="SM00033">
    <property type="entry name" value="CH"/>
    <property type="match status" value="1"/>
</dbReference>
<dbReference type="Pfam" id="PF00307">
    <property type="entry name" value="CH"/>
    <property type="match status" value="1"/>
</dbReference>
<accession>A0AAW0PEV4</accession>
<dbReference type="Proteomes" id="UP001460270">
    <property type="component" value="Unassembled WGS sequence"/>
</dbReference>
<dbReference type="AlphaFoldDB" id="A0AAW0PEV4"/>
<evidence type="ECO:0000256" key="11">
    <source>
        <dbReference type="ARBA" id="ARBA00023306"/>
    </source>
</evidence>
<evidence type="ECO:0000256" key="4">
    <source>
        <dbReference type="ARBA" id="ARBA00011235"/>
    </source>
</evidence>
<feature type="region of interest" description="Disordered" evidence="16">
    <location>
        <begin position="142"/>
        <end position="297"/>
    </location>
</feature>
<keyword evidence="7" id="KW-0303">Gap junction</keyword>
<keyword evidence="8" id="KW-0965">Cell junction</keyword>
<feature type="compositionally biased region" description="Low complexity" evidence="16">
    <location>
        <begin position="159"/>
        <end position="168"/>
    </location>
</feature>
<dbReference type="PROSITE" id="PS50021">
    <property type="entry name" value="CH"/>
    <property type="match status" value="1"/>
</dbReference>
<comment type="subcellular location">
    <subcellularLocation>
        <location evidence="2">Cell junction</location>
        <location evidence="2">Gap junction</location>
    </subcellularLocation>
    <subcellularLocation>
        <location evidence="1">Cytoplasm</location>
        <location evidence="1">Cytoskeleton</location>
        <location evidence="1">Spindle</location>
    </subcellularLocation>
</comment>
<evidence type="ECO:0000256" key="2">
    <source>
        <dbReference type="ARBA" id="ARBA00004610"/>
    </source>
</evidence>
<keyword evidence="6" id="KW-0132">Cell division</keyword>
<evidence type="ECO:0000256" key="6">
    <source>
        <dbReference type="ARBA" id="ARBA00022618"/>
    </source>
</evidence>
<feature type="region of interest" description="Disordered" evidence="16">
    <location>
        <begin position="69"/>
        <end position="103"/>
    </location>
</feature>
<evidence type="ECO:0000313" key="19">
    <source>
        <dbReference type="Proteomes" id="UP001460270"/>
    </source>
</evidence>
<gene>
    <name evidence="18" type="ORF">WMY93_008008</name>
</gene>
<evidence type="ECO:0000256" key="7">
    <source>
        <dbReference type="ARBA" id="ARBA00022868"/>
    </source>
</evidence>
<evidence type="ECO:0000256" key="13">
    <source>
        <dbReference type="ARBA" id="ARBA00033100"/>
    </source>
</evidence>